<dbReference type="PROSITE" id="PS50850">
    <property type="entry name" value="MFS"/>
    <property type="match status" value="1"/>
</dbReference>
<dbReference type="Pfam" id="PF07690">
    <property type="entry name" value="MFS_1"/>
    <property type="match status" value="1"/>
</dbReference>
<keyword evidence="7 12" id="KW-1133">Transmembrane helix</keyword>
<feature type="transmembrane region" description="Helical" evidence="12">
    <location>
        <begin position="387"/>
        <end position="405"/>
    </location>
</feature>
<feature type="transmembrane region" description="Helical" evidence="12">
    <location>
        <begin position="141"/>
        <end position="163"/>
    </location>
</feature>
<dbReference type="EMBL" id="CP018762">
    <property type="protein sequence ID" value="APZ33930.1"/>
    <property type="molecule type" value="Genomic_DNA"/>
</dbReference>
<organism evidence="14 15">
    <name type="scientific">Microbacterium aurum</name>
    <dbReference type="NCBI Taxonomy" id="36805"/>
    <lineage>
        <taxon>Bacteria</taxon>
        <taxon>Bacillati</taxon>
        <taxon>Actinomycetota</taxon>
        <taxon>Actinomycetes</taxon>
        <taxon>Micrococcales</taxon>
        <taxon>Microbacteriaceae</taxon>
        <taxon>Microbacterium</taxon>
    </lineage>
</organism>
<evidence type="ECO:0000256" key="10">
    <source>
        <dbReference type="ARBA" id="ARBA00039918"/>
    </source>
</evidence>
<comment type="subcellular location">
    <subcellularLocation>
        <location evidence="1">Cell membrane</location>
        <topology evidence="1">Multi-pass membrane protein</topology>
    </subcellularLocation>
</comment>
<feature type="transmembrane region" description="Helical" evidence="12">
    <location>
        <begin position="318"/>
        <end position="335"/>
    </location>
</feature>
<evidence type="ECO:0000256" key="9">
    <source>
        <dbReference type="ARBA" id="ARBA00037295"/>
    </source>
</evidence>
<sequence length="438" mass="46653">MKAALASLLGSTLEYYDFFIYGAAAALVFNHLFFTDVDPAVGLIASFATFGVGYIARPLGGLVIGHFGDRLGRKRALLTCLLLMGASSFLIGCLPTYEAVGIWAPIMLTVLRLAQGFSAGAESAGASTLTVEHSPTNRRGFFSSFLSVGIASGSVLATVVFIPVAALPDEALYSWGWRVPFWISVVVVAVAYFVRTRLEETPVFQEIAEEDEVRNLPIKDVVRYQFPSVIRVMGATTMGVMQSLVTVFVLAYATQNVGVDRPAMLTIIAVATGLMTIVVPLAGRLSDRVGRRPVTFIAVVGCGLGIFPYLWIVSTGNAIAIAVATVVFLSLFYSCREGVWPAFYAEQFAAPVRYSGMALGNQLGNLIAGFAPLIAASLVVIGGWVPVAVFGAGVAVIAGTAVYFMRETSSLTPQRLDEPYETARANHTGRAATNSLTK</sequence>
<dbReference type="PANTHER" id="PTHR43045:SF1">
    <property type="entry name" value="SHIKIMATE TRANSPORTER"/>
    <property type="match status" value="1"/>
</dbReference>
<dbReference type="FunFam" id="1.20.1250.20:FF:000001">
    <property type="entry name" value="Dicarboxylate MFS transporter"/>
    <property type="match status" value="1"/>
</dbReference>
<feature type="domain" description="Major facilitator superfamily (MFS) profile" evidence="13">
    <location>
        <begin position="3"/>
        <end position="410"/>
    </location>
</feature>
<feature type="transmembrane region" description="Helical" evidence="12">
    <location>
        <begin position="229"/>
        <end position="251"/>
    </location>
</feature>
<dbReference type="Proteomes" id="UP000187185">
    <property type="component" value="Chromosome"/>
</dbReference>
<comment type="function">
    <text evidence="9">May be a proton symporter involved in the uptake of osmolytes such as proline and glycine betaine.</text>
</comment>
<evidence type="ECO:0000256" key="4">
    <source>
        <dbReference type="ARBA" id="ARBA00022475"/>
    </source>
</evidence>
<evidence type="ECO:0000256" key="8">
    <source>
        <dbReference type="ARBA" id="ARBA00023136"/>
    </source>
</evidence>
<dbReference type="InterPro" id="IPR020846">
    <property type="entry name" value="MFS_dom"/>
</dbReference>
<name>A0A1P8U736_9MICO</name>
<evidence type="ECO:0000256" key="6">
    <source>
        <dbReference type="ARBA" id="ARBA00022847"/>
    </source>
</evidence>
<feature type="transmembrane region" description="Helical" evidence="12">
    <location>
        <begin position="175"/>
        <end position="194"/>
    </location>
</feature>
<keyword evidence="3" id="KW-0813">Transport</keyword>
<dbReference type="CDD" id="cd17369">
    <property type="entry name" value="MFS_ShiA_like"/>
    <property type="match status" value="1"/>
</dbReference>
<feature type="transmembrane region" description="Helical" evidence="12">
    <location>
        <begin position="263"/>
        <end position="282"/>
    </location>
</feature>
<dbReference type="InterPro" id="IPR011701">
    <property type="entry name" value="MFS"/>
</dbReference>
<dbReference type="KEGG" id="maur:BOH66_06400"/>
<keyword evidence="6" id="KW-0769">Symport</keyword>
<dbReference type="GO" id="GO:0015293">
    <property type="term" value="F:symporter activity"/>
    <property type="evidence" value="ECO:0007669"/>
    <property type="project" value="UniProtKB-KW"/>
</dbReference>
<keyword evidence="5 12" id="KW-0812">Transmembrane</keyword>
<evidence type="ECO:0000259" key="13">
    <source>
        <dbReference type="PROSITE" id="PS50850"/>
    </source>
</evidence>
<protein>
    <recommendedName>
        <fullName evidence="10">Putative proline/betaine transporter</fullName>
    </recommendedName>
</protein>
<comment type="similarity">
    <text evidence="2">Belongs to the major facilitator superfamily. Metabolite:H+ Symporter (MHS) family (TC 2.A.1.6) family.</text>
</comment>
<dbReference type="GO" id="GO:0005886">
    <property type="term" value="C:plasma membrane"/>
    <property type="evidence" value="ECO:0007669"/>
    <property type="project" value="UniProtKB-SubCell"/>
</dbReference>
<evidence type="ECO:0000256" key="11">
    <source>
        <dbReference type="SAM" id="MobiDB-lite"/>
    </source>
</evidence>
<keyword evidence="8 12" id="KW-0472">Membrane</keyword>
<dbReference type="PROSITE" id="PS00216">
    <property type="entry name" value="SUGAR_TRANSPORT_1"/>
    <property type="match status" value="1"/>
</dbReference>
<evidence type="ECO:0000313" key="14">
    <source>
        <dbReference type="EMBL" id="APZ33930.1"/>
    </source>
</evidence>
<feature type="transmembrane region" description="Helical" evidence="12">
    <location>
        <begin position="363"/>
        <end position="381"/>
    </location>
</feature>
<feature type="region of interest" description="Disordered" evidence="11">
    <location>
        <begin position="416"/>
        <end position="438"/>
    </location>
</feature>
<keyword evidence="4" id="KW-1003">Cell membrane</keyword>
<dbReference type="PANTHER" id="PTHR43045">
    <property type="entry name" value="SHIKIMATE TRANSPORTER"/>
    <property type="match status" value="1"/>
</dbReference>
<reference evidence="14 15" key="1">
    <citation type="submission" date="2016-12" db="EMBL/GenBank/DDBJ databases">
        <title>Complete genome sequence of Microbacterium aurum KACC 15219.</title>
        <authorList>
            <person name="Jung Y."/>
            <person name="Shin J.-H."/>
            <person name="Lee Y.-J."/>
            <person name="Yi H."/>
            <person name="Bahn Y.-S."/>
            <person name="Kim J.F."/>
            <person name="Lee D.-W."/>
        </authorList>
    </citation>
    <scope>NUCLEOTIDE SEQUENCE [LARGE SCALE GENOMIC DNA]</scope>
    <source>
        <strain evidence="14 15">KACC 15219</strain>
    </source>
</reference>
<evidence type="ECO:0000256" key="12">
    <source>
        <dbReference type="SAM" id="Phobius"/>
    </source>
</evidence>
<proteinExistence type="inferred from homology"/>
<dbReference type="AlphaFoldDB" id="A0A1P8U736"/>
<evidence type="ECO:0000256" key="2">
    <source>
        <dbReference type="ARBA" id="ARBA00008240"/>
    </source>
</evidence>
<evidence type="ECO:0000256" key="1">
    <source>
        <dbReference type="ARBA" id="ARBA00004651"/>
    </source>
</evidence>
<feature type="transmembrane region" description="Helical" evidence="12">
    <location>
        <begin position="41"/>
        <end position="64"/>
    </location>
</feature>
<dbReference type="Gene3D" id="1.20.1250.20">
    <property type="entry name" value="MFS general substrate transporter like domains"/>
    <property type="match status" value="2"/>
</dbReference>
<evidence type="ECO:0000256" key="5">
    <source>
        <dbReference type="ARBA" id="ARBA00022692"/>
    </source>
</evidence>
<feature type="transmembrane region" description="Helical" evidence="12">
    <location>
        <begin position="294"/>
        <end position="312"/>
    </location>
</feature>
<keyword evidence="15" id="KW-1185">Reference proteome</keyword>
<dbReference type="SUPFAM" id="SSF103473">
    <property type="entry name" value="MFS general substrate transporter"/>
    <property type="match status" value="1"/>
</dbReference>
<evidence type="ECO:0000256" key="7">
    <source>
        <dbReference type="ARBA" id="ARBA00022989"/>
    </source>
</evidence>
<accession>A0A1P8U736</accession>
<evidence type="ECO:0000313" key="15">
    <source>
        <dbReference type="Proteomes" id="UP000187185"/>
    </source>
</evidence>
<feature type="transmembrane region" description="Helical" evidence="12">
    <location>
        <begin position="76"/>
        <end position="97"/>
    </location>
</feature>
<dbReference type="InterPro" id="IPR005829">
    <property type="entry name" value="Sugar_transporter_CS"/>
</dbReference>
<gene>
    <name evidence="14" type="ORF">BOH66_06400</name>
</gene>
<evidence type="ECO:0000256" key="3">
    <source>
        <dbReference type="ARBA" id="ARBA00022448"/>
    </source>
</evidence>
<dbReference type="InterPro" id="IPR036259">
    <property type="entry name" value="MFS_trans_sf"/>
</dbReference>